<dbReference type="SUPFAM" id="SSF48264">
    <property type="entry name" value="Cytochrome P450"/>
    <property type="match status" value="1"/>
</dbReference>
<keyword evidence="6" id="KW-0812">Transmembrane</keyword>
<dbReference type="GO" id="GO:0016705">
    <property type="term" value="F:oxidoreductase activity, acting on paired donors, with incorporation or reduction of molecular oxygen"/>
    <property type="evidence" value="ECO:0007669"/>
    <property type="project" value="InterPro"/>
</dbReference>
<keyword evidence="2 4" id="KW-0479">Metal-binding</keyword>
<evidence type="ECO:0000256" key="5">
    <source>
        <dbReference type="RuleBase" id="RU000461"/>
    </source>
</evidence>
<keyword evidence="5" id="KW-0503">Monooxygenase</keyword>
<keyword evidence="6" id="KW-1133">Transmembrane helix</keyword>
<evidence type="ECO:0000256" key="2">
    <source>
        <dbReference type="ARBA" id="ARBA00022723"/>
    </source>
</evidence>
<evidence type="ECO:0000313" key="7">
    <source>
        <dbReference type="EMBL" id="KAF2636018.1"/>
    </source>
</evidence>
<keyword evidence="3 4" id="KW-0408">Iron</keyword>
<dbReference type="PANTHER" id="PTHR24305:SF190">
    <property type="entry name" value="P450, PUTATIVE (EUROFUNG)-RELATED"/>
    <property type="match status" value="1"/>
</dbReference>
<keyword evidence="5" id="KW-0560">Oxidoreductase</keyword>
<dbReference type="CDD" id="cd11060">
    <property type="entry name" value="CYP57A1-like"/>
    <property type="match status" value="1"/>
</dbReference>
<dbReference type="InterPro" id="IPR050121">
    <property type="entry name" value="Cytochrome_P450_monoxygenase"/>
</dbReference>
<name>A0A6A6RPC5_9PLEO</name>
<dbReference type="InterPro" id="IPR036396">
    <property type="entry name" value="Cyt_P450_sf"/>
</dbReference>
<dbReference type="OrthoDB" id="3934656at2759"/>
<evidence type="ECO:0000313" key="8">
    <source>
        <dbReference type="Proteomes" id="UP000799753"/>
    </source>
</evidence>
<dbReference type="PRINTS" id="PR00385">
    <property type="entry name" value="P450"/>
</dbReference>
<dbReference type="InterPro" id="IPR001128">
    <property type="entry name" value="Cyt_P450"/>
</dbReference>
<dbReference type="InterPro" id="IPR017972">
    <property type="entry name" value="Cyt_P450_CS"/>
</dbReference>
<evidence type="ECO:0000256" key="3">
    <source>
        <dbReference type="ARBA" id="ARBA00023004"/>
    </source>
</evidence>
<feature type="transmembrane region" description="Helical" evidence="6">
    <location>
        <begin position="22"/>
        <end position="45"/>
    </location>
</feature>
<dbReference type="Proteomes" id="UP000799753">
    <property type="component" value="Unassembled WGS sequence"/>
</dbReference>
<dbReference type="AlphaFoldDB" id="A0A6A6RPC5"/>
<organism evidence="7 8">
    <name type="scientific">Massarina eburnea CBS 473.64</name>
    <dbReference type="NCBI Taxonomy" id="1395130"/>
    <lineage>
        <taxon>Eukaryota</taxon>
        <taxon>Fungi</taxon>
        <taxon>Dikarya</taxon>
        <taxon>Ascomycota</taxon>
        <taxon>Pezizomycotina</taxon>
        <taxon>Dothideomycetes</taxon>
        <taxon>Pleosporomycetidae</taxon>
        <taxon>Pleosporales</taxon>
        <taxon>Massarineae</taxon>
        <taxon>Massarinaceae</taxon>
        <taxon>Massarina</taxon>
    </lineage>
</organism>
<dbReference type="GO" id="GO:0020037">
    <property type="term" value="F:heme binding"/>
    <property type="evidence" value="ECO:0007669"/>
    <property type="project" value="InterPro"/>
</dbReference>
<evidence type="ECO:0000256" key="6">
    <source>
        <dbReference type="SAM" id="Phobius"/>
    </source>
</evidence>
<keyword evidence="8" id="KW-1185">Reference proteome</keyword>
<reference evidence="7" key="1">
    <citation type="journal article" date="2020" name="Stud. Mycol.">
        <title>101 Dothideomycetes genomes: a test case for predicting lifestyles and emergence of pathogens.</title>
        <authorList>
            <person name="Haridas S."/>
            <person name="Albert R."/>
            <person name="Binder M."/>
            <person name="Bloem J."/>
            <person name="Labutti K."/>
            <person name="Salamov A."/>
            <person name="Andreopoulos B."/>
            <person name="Baker S."/>
            <person name="Barry K."/>
            <person name="Bills G."/>
            <person name="Bluhm B."/>
            <person name="Cannon C."/>
            <person name="Castanera R."/>
            <person name="Culley D."/>
            <person name="Daum C."/>
            <person name="Ezra D."/>
            <person name="Gonzalez J."/>
            <person name="Henrissat B."/>
            <person name="Kuo A."/>
            <person name="Liang C."/>
            <person name="Lipzen A."/>
            <person name="Lutzoni F."/>
            <person name="Magnuson J."/>
            <person name="Mondo S."/>
            <person name="Nolan M."/>
            <person name="Ohm R."/>
            <person name="Pangilinan J."/>
            <person name="Park H.-J."/>
            <person name="Ramirez L."/>
            <person name="Alfaro M."/>
            <person name="Sun H."/>
            <person name="Tritt A."/>
            <person name="Yoshinaga Y."/>
            <person name="Zwiers L.-H."/>
            <person name="Turgeon B."/>
            <person name="Goodwin S."/>
            <person name="Spatafora J."/>
            <person name="Crous P."/>
            <person name="Grigoriev I."/>
        </authorList>
    </citation>
    <scope>NUCLEOTIDE SEQUENCE</scope>
    <source>
        <strain evidence="7">CBS 473.64</strain>
    </source>
</reference>
<evidence type="ECO:0000256" key="1">
    <source>
        <dbReference type="ARBA" id="ARBA00001971"/>
    </source>
</evidence>
<keyword evidence="6" id="KW-0472">Membrane</keyword>
<dbReference type="PRINTS" id="PR00463">
    <property type="entry name" value="EP450I"/>
</dbReference>
<dbReference type="PROSITE" id="PS00086">
    <property type="entry name" value="CYTOCHROME_P450"/>
    <property type="match status" value="1"/>
</dbReference>
<evidence type="ECO:0000256" key="4">
    <source>
        <dbReference type="PIRSR" id="PIRSR602401-1"/>
    </source>
</evidence>
<dbReference type="Gene3D" id="1.10.630.10">
    <property type="entry name" value="Cytochrome P450"/>
    <property type="match status" value="1"/>
</dbReference>
<dbReference type="Pfam" id="PF00067">
    <property type="entry name" value="p450"/>
    <property type="match status" value="1"/>
</dbReference>
<protein>
    <submittedName>
        <fullName evidence="7">Cytochrome P450</fullName>
    </submittedName>
</protein>
<dbReference type="PANTHER" id="PTHR24305">
    <property type="entry name" value="CYTOCHROME P450"/>
    <property type="match status" value="1"/>
</dbReference>
<dbReference type="GO" id="GO:0005506">
    <property type="term" value="F:iron ion binding"/>
    <property type="evidence" value="ECO:0007669"/>
    <property type="project" value="InterPro"/>
</dbReference>
<comment type="cofactor">
    <cofactor evidence="1 4">
        <name>heme</name>
        <dbReference type="ChEBI" id="CHEBI:30413"/>
    </cofactor>
</comment>
<gene>
    <name evidence="7" type="ORF">P280DRAFT_163058</name>
</gene>
<comment type="similarity">
    <text evidence="5">Belongs to the cytochrome P450 family.</text>
</comment>
<dbReference type="InterPro" id="IPR002401">
    <property type="entry name" value="Cyt_P450_E_grp-I"/>
</dbReference>
<dbReference type="GO" id="GO:0004497">
    <property type="term" value="F:monooxygenase activity"/>
    <property type="evidence" value="ECO:0007669"/>
    <property type="project" value="UniProtKB-KW"/>
</dbReference>
<sequence length="512" mass="57357">MLKTVYSDAADNASIYQQIPKLLFLFCTAISFYWLLPFLHGLFIAPTRNVPGPLLARLTRWFEYRVVQKGDSHQEYIRLHQKHGSVVRVGPNRYSFSDPTAVKTIYELGSKFLKSDYYNPILHPVPALQNIFAMRDPELHKARRRKVANLYTMSTMVSYEPAVDKLNRVCLRKLREFAAEDRVVDIPQFIQYYAFDVIGEITLNHSFSMMENTHDPTGMIADIKIGLNTLALNGLIPSLIPLSLLSARLFGSHNALHVLSTLTRDVVDKNRASNAKQNVIGPASFLQKLLQMEGEGRVDMSNIMDATGSNVRAGSDTTAITLSSALYYLYTNETALGALRTEIEMLEREGRLSDPVTWSEAQSMPFLQAVLKESLRMHPAVGAMLPRVVPKGGVRLAGTYFPEGTQVGANAWAVHYNKDIYGPDADEFKPERWLGVKDGGGDVRDSMMMAFGAGSRTCIGKNISLLEMTKVIPQIVRNFDIVPDGDDGVMKTHTKWFVFTKWNARLKIRGGT</sequence>
<proteinExistence type="inferred from homology"/>
<feature type="binding site" description="axial binding residue" evidence="4">
    <location>
        <position position="458"/>
    </location>
    <ligand>
        <name>heme</name>
        <dbReference type="ChEBI" id="CHEBI:30413"/>
    </ligand>
    <ligandPart>
        <name>Fe</name>
        <dbReference type="ChEBI" id="CHEBI:18248"/>
    </ligandPart>
</feature>
<accession>A0A6A6RPC5</accession>
<keyword evidence="4 5" id="KW-0349">Heme</keyword>
<dbReference type="EMBL" id="MU006801">
    <property type="protein sequence ID" value="KAF2636018.1"/>
    <property type="molecule type" value="Genomic_DNA"/>
</dbReference>